<comment type="catalytic activity">
    <reaction evidence="8 9">
        <text>L-tryptophan + O2 = N-formyl-L-kynurenine</text>
        <dbReference type="Rhea" id="RHEA:24536"/>
        <dbReference type="ChEBI" id="CHEBI:15379"/>
        <dbReference type="ChEBI" id="CHEBI:57912"/>
        <dbReference type="ChEBI" id="CHEBI:58629"/>
        <dbReference type="EC" id="1.13.11.11"/>
    </reaction>
</comment>
<dbReference type="GO" id="GO:0019441">
    <property type="term" value="P:L-tryptophan catabolic process to kynurenine"/>
    <property type="evidence" value="ECO:0007669"/>
    <property type="project" value="UniProtKB-UniRule"/>
</dbReference>
<name>A0A837CK58_9BRAD</name>
<dbReference type="Proteomes" id="UP000024900">
    <property type="component" value="Unassembled WGS sequence"/>
</dbReference>
<dbReference type="Gene3D" id="1.20.58.480">
    <property type="match status" value="1"/>
</dbReference>
<keyword evidence="5 9" id="KW-0560">Oxidoreductase</keyword>
<evidence type="ECO:0000313" key="10">
    <source>
        <dbReference type="EMBL" id="KGJ69706.1"/>
    </source>
</evidence>
<dbReference type="GO" id="GO:0019442">
    <property type="term" value="P:L-tryptophan catabolic process to acetyl-CoA"/>
    <property type="evidence" value="ECO:0007669"/>
    <property type="project" value="TreeGrafter"/>
</dbReference>
<accession>A0A837CK58</accession>
<evidence type="ECO:0000256" key="8">
    <source>
        <dbReference type="ARBA" id="ARBA00050412"/>
    </source>
</evidence>
<dbReference type="GO" id="GO:0004833">
    <property type="term" value="F:L-tryptophan 2,3-dioxygenase activity"/>
    <property type="evidence" value="ECO:0007669"/>
    <property type="project" value="UniProtKB-UniRule"/>
</dbReference>
<evidence type="ECO:0000256" key="3">
    <source>
        <dbReference type="ARBA" id="ARBA00022723"/>
    </source>
</evidence>
<dbReference type="SMR" id="A0A837CK58"/>
<keyword evidence="4 9" id="KW-0223">Dioxygenase</keyword>
<organism evidence="10 11">
    <name type="scientific">Bradyrhizobium diazoefficiens SEMIA 5080</name>
    <dbReference type="NCBI Taxonomy" id="754504"/>
    <lineage>
        <taxon>Bacteria</taxon>
        <taxon>Pseudomonadati</taxon>
        <taxon>Pseudomonadota</taxon>
        <taxon>Alphaproteobacteria</taxon>
        <taxon>Hyphomicrobiales</taxon>
        <taxon>Nitrobacteraceae</taxon>
        <taxon>Bradyrhizobium</taxon>
    </lineage>
</organism>
<comment type="pathway">
    <text evidence="9">Amino-acid degradation; L-tryptophan degradation via kynurenine pathway; L-kynurenine from L-tryptophan: step 1/2.</text>
</comment>
<gene>
    <name evidence="9" type="primary">kynA</name>
    <name evidence="10" type="ORF">BJA5080_04531</name>
</gene>
<evidence type="ECO:0000256" key="1">
    <source>
        <dbReference type="ARBA" id="ARBA00011881"/>
    </source>
</evidence>
<dbReference type="PANTHER" id="PTHR10138:SF0">
    <property type="entry name" value="TRYPTOPHAN 2,3-DIOXYGENASE"/>
    <property type="match status" value="1"/>
</dbReference>
<feature type="binding site" description="axial binding residue" evidence="9">
    <location>
        <position position="237"/>
    </location>
    <ligand>
        <name>heme</name>
        <dbReference type="ChEBI" id="CHEBI:30413"/>
    </ligand>
    <ligandPart>
        <name>Fe</name>
        <dbReference type="ChEBI" id="CHEBI:18248"/>
    </ligandPart>
</feature>
<evidence type="ECO:0000256" key="4">
    <source>
        <dbReference type="ARBA" id="ARBA00022964"/>
    </source>
</evidence>
<sequence>MTSSDYDPASEGAETDFSRRMSYGDYLALDAILGAQHPLSEAHDEMLFIIQHQTTELWMRLAIHELSAARRAIARDEVQPAMKMLARMSRIFEQLNNAWDVLRTMTPSEYTRFRSQLGQSSGFQSRQYRLIEYLLGNRNHAMLKPHAHDAEVTKLLEAELATPSLYDEVLRLADRNGLTMPAAVLSRDVRETHSFNEGVLQAWRVVYEAPETHWMLYELAEKLVDFEDYFRRWRFNHVTTVERVIGFKRGTGGTGGVSYLKRMLEVELFPELWRVRTIL</sequence>
<dbReference type="NCBIfam" id="TIGR03036">
    <property type="entry name" value="trp_2_3_diox"/>
    <property type="match status" value="1"/>
</dbReference>
<comment type="similarity">
    <text evidence="9">Belongs to the tryptophan 2,3-dioxygenase family.</text>
</comment>
<dbReference type="EMBL" id="ADOU02000004">
    <property type="protein sequence ID" value="KGJ69706.1"/>
    <property type="molecule type" value="Genomic_DNA"/>
</dbReference>
<feature type="binding site" evidence="9">
    <location>
        <position position="251"/>
    </location>
    <ligand>
        <name>substrate</name>
    </ligand>
</feature>
<dbReference type="RefSeq" id="WP_011086931.1">
    <property type="nucleotide sequence ID" value="NZ_ADOU02000004.1"/>
</dbReference>
<dbReference type="HAMAP" id="MF_01972">
    <property type="entry name" value="T23O"/>
    <property type="match status" value="1"/>
</dbReference>
<keyword evidence="6 9" id="KW-0408">Iron</keyword>
<comment type="subunit">
    <text evidence="1 9">Homotetramer.</text>
</comment>
<proteinExistence type="inferred from homology"/>
<dbReference type="GO" id="GO:0020037">
    <property type="term" value="F:heme binding"/>
    <property type="evidence" value="ECO:0007669"/>
    <property type="project" value="UniProtKB-UniRule"/>
</dbReference>
<comment type="function">
    <text evidence="9">Heme-dependent dioxygenase that catalyzes the oxidative cleavage of the L-tryptophan (L-Trp) pyrrole ring and converts L-tryptophan to N-formyl-L-kynurenine. Catalyzes the oxidative cleavage of the indole moiety.</text>
</comment>
<evidence type="ECO:0000256" key="9">
    <source>
        <dbReference type="HAMAP-Rule" id="MF_01972"/>
    </source>
</evidence>
<dbReference type="PANTHER" id="PTHR10138">
    <property type="entry name" value="TRYPTOPHAN 2,3-DIOXYGENASE"/>
    <property type="match status" value="1"/>
</dbReference>
<dbReference type="InterPro" id="IPR017485">
    <property type="entry name" value="Trp_2-3-dOase_bac"/>
</dbReference>
<reference evidence="10 11" key="1">
    <citation type="journal article" date="2014" name="BMC Genomics">
        <title>Comparative genomics of Bradyrhizobium japonicum CPAC 15 and Bradyrhizobium diazoefficiens CPAC 7: elite model strains for understanding symbiotic performance with soybean.</title>
        <authorList>
            <person name="Siqueira A.F."/>
            <person name="Ormeno-Orrillo E."/>
            <person name="Souza R.C."/>
            <person name="Rodrigues E.P."/>
            <person name="Almeida L.G."/>
            <person name="Barcellos F.G."/>
            <person name="Batista J.S."/>
            <person name="Nakatami A.S."/>
            <person name="Martinez-Romero E."/>
            <person name="Vasconcelos A.T."/>
            <person name="Hungria M."/>
        </authorList>
    </citation>
    <scope>NUCLEOTIDE SEQUENCE [LARGE SCALE GENOMIC DNA]</scope>
    <source>
        <strain evidence="10 11">SEMIA 5080</strain>
    </source>
</reference>
<dbReference type="SUPFAM" id="SSF140959">
    <property type="entry name" value="Indolic compounds 2,3-dioxygenase-like"/>
    <property type="match status" value="1"/>
</dbReference>
<protein>
    <recommendedName>
        <fullName evidence="9">Tryptophan 2,3-dioxygenase</fullName>
        <shortName evidence="9">TDO</shortName>
        <ecNumber evidence="9">1.13.11.11</ecNumber>
    </recommendedName>
    <alternativeName>
        <fullName evidence="9">Tryptamin 2,3-dioxygenase</fullName>
    </alternativeName>
    <alternativeName>
        <fullName evidence="9">Tryptophan oxygenase</fullName>
        <shortName evidence="9">TO</shortName>
        <shortName evidence="9">TRPO</shortName>
    </alternativeName>
    <alternativeName>
        <fullName evidence="9">Tryptophan pyrrolase</fullName>
    </alternativeName>
    <alternativeName>
        <fullName evidence="9">Tryptophanase</fullName>
    </alternativeName>
</protein>
<evidence type="ECO:0000256" key="2">
    <source>
        <dbReference type="ARBA" id="ARBA00022617"/>
    </source>
</evidence>
<feature type="binding site" evidence="9">
    <location>
        <position position="110"/>
    </location>
    <ligand>
        <name>substrate</name>
    </ligand>
</feature>
<evidence type="ECO:0000256" key="7">
    <source>
        <dbReference type="ARBA" id="ARBA00023079"/>
    </source>
</evidence>
<dbReference type="AlphaFoldDB" id="A0A837CK58"/>
<comment type="caution">
    <text evidence="10">The sequence shown here is derived from an EMBL/GenBank/DDBJ whole genome shotgun (WGS) entry which is preliminary data.</text>
</comment>
<dbReference type="GeneID" id="46491159"/>
<feature type="binding site" evidence="9">
    <location>
        <begin position="48"/>
        <end position="52"/>
    </location>
    <ligand>
        <name>substrate</name>
    </ligand>
</feature>
<dbReference type="FunFam" id="1.20.58.480:FF:000001">
    <property type="entry name" value="Tryptophan 2,3-dioxygenase"/>
    <property type="match status" value="1"/>
</dbReference>
<dbReference type="Pfam" id="PF03301">
    <property type="entry name" value="Trp_dioxygenase"/>
    <property type="match status" value="2"/>
</dbReference>
<dbReference type="GO" id="GO:0046872">
    <property type="term" value="F:metal ion binding"/>
    <property type="evidence" value="ECO:0007669"/>
    <property type="project" value="UniProtKB-KW"/>
</dbReference>
<keyword evidence="3 9" id="KW-0479">Metal-binding</keyword>
<dbReference type="InterPro" id="IPR004981">
    <property type="entry name" value="Trp_2_3_dOase"/>
</dbReference>
<keyword evidence="7 9" id="KW-0823">Tryptophan catabolism</keyword>
<keyword evidence="2 9" id="KW-0349">Heme</keyword>
<dbReference type="InterPro" id="IPR037217">
    <property type="entry name" value="Trp/Indoleamine_2_3_dOase-like"/>
</dbReference>
<evidence type="ECO:0000256" key="6">
    <source>
        <dbReference type="ARBA" id="ARBA00023004"/>
    </source>
</evidence>
<evidence type="ECO:0000313" key="11">
    <source>
        <dbReference type="Proteomes" id="UP000024900"/>
    </source>
</evidence>
<feature type="binding site" evidence="9">
    <location>
        <position position="114"/>
    </location>
    <ligand>
        <name>substrate</name>
    </ligand>
</feature>
<comment type="cofactor">
    <cofactor evidence="9">
        <name>heme</name>
        <dbReference type="ChEBI" id="CHEBI:30413"/>
    </cofactor>
    <text evidence="9">Binds 1 heme group per subunit.</text>
</comment>
<dbReference type="UniPathway" id="UPA00333">
    <property type="reaction ID" value="UER00453"/>
</dbReference>
<evidence type="ECO:0000256" key="5">
    <source>
        <dbReference type="ARBA" id="ARBA00023002"/>
    </source>
</evidence>
<dbReference type="EC" id="1.13.11.11" evidence="9"/>